<protein>
    <submittedName>
        <fullName evidence="2">Uncharacterized protein</fullName>
    </submittedName>
</protein>
<evidence type="ECO:0000313" key="3">
    <source>
        <dbReference type="Proteomes" id="UP000017836"/>
    </source>
</evidence>
<dbReference type="AlphaFoldDB" id="W1PA76"/>
<feature type="compositionally biased region" description="Basic residues" evidence="1">
    <location>
        <begin position="39"/>
        <end position="61"/>
    </location>
</feature>
<dbReference type="Proteomes" id="UP000017836">
    <property type="component" value="Unassembled WGS sequence"/>
</dbReference>
<proteinExistence type="predicted"/>
<name>W1PA76_AMBTC</name>
<accession>W1PA76</accession>
<evidence type="ECO:0000313" key="2">
    <source>
        <dbReference type="EMBL" id="ERN04594.1"/>
    </source>
</evidence>
<dbReference type="EMBL" id="KI394195">
    <property type="protein sequence ID" value="ERN04594.1"/>
    <property type="molecule type" value="Genomic_DNA"/>
</dbReference>
<feature type="compositionally biased region" description="Basic and acidic residues" evidence="1">
    <location>
        <begin position="24"/>
        <end position="38"/>
    </location>
</feature>
<dbReference type="HOGENOM" id="CLU_2925682_0_0_1"/>
<evidence type="ECO:0000256" key="1">
    <source>
        <dbReference type="SAM" id="MobiDB-lite"/>
    </source>
</evidence>
<sequence length="61" mass="7135">MRKREGKSAAKGRSVWQCKGCTARQKEEARHEAKDARRCERKKRATKQSTRHGKRKKPTVK</sequence>
<reference evidence="3" key="1">
    <citation type="journal article" date="2013" name="Science">
        <title>The Amborella genome and the evolution of flowering plants.</title>
        <authorList>
            <consortium name="Amborella Genome Project"/>
        </authorList>
    </citation>
    <scope>NUCLEOTIDE SEQUENCE [LARGE SCALE GENOMIC DNA]</scope>
</reference>
<keyword evidence="3" id="KW-1185">Reference proteome</keyword>
<gene>
    <name evidence="2" type="ORF">AMTR_s00075p00120890</name>
</gene>
<dbReference type="Gramene" id="ERN04594">
    <property type="protein sequence ID" value="ERN04594"/>
    <property type="gene ID" value="AMTR_s00075p00120890"/>
</dbReference>
<organism evidence="2 3">
    <name type="scientific">Amborella trichopoda</name>
    <dbReference type="NCBI Taxonomy" id="13333"/>
    <lineage>
        <taxon>Eukaryota</taxon>
        <taxon>Viridiplantae</taxon>
        <taxon>Streptophyta</taxon>
        <taxon>Embryophyta</taxon>
        <taxon>Tracheophyta</taxon>
        <taxon>Spermatophyta</taxon>
        <taxon>Magnoliopsida</taxon>
        <taxon>Amborellales</taxon>
        <taxon>Amborellaceae</taxon>
        <taxon>Amborella</taxon>
    </lineage>
</organism>
<feature type="region of interest" description="Disordered" evidence="1">
    <location>
        <begin position="1"/>
        <end position="61"/>
    </location>
</feature>